<comment type="caution">
    <text evidence="6">The sequence shown here is derived from an EMBL/GenBank/DDBJ whole genome shotgun (WGS) entry which is preliminary data.</text>
</comment>
<comment type="cofactor">
    <cofactor evidence="2">
        <name>FAD</name>
        <dbReference type="ChEBI" id="CHEBI:57692"/>
    </cofactor>
</comment>
<feature type="binding site" evidence="2">
    <location>
        <begin position="45"/>
        <end position="46"/>
    </location>
    <ligand>
        <name>FAD</name>
        <dbReference type="ChEBI" id="CHEBI:57692"/>
    </ligand>
</feature>
<keyword evidence="7" id="KW-1185">Reference proteome</keyword>
<dbReference type="Pfam" id="PF05199">
    <property type="entry name" value="GMC_oxred_C"/>
    <property type="match status" value="1"/>
</dbReference>
<feature type="domain" description="Glucose-methanol-choline oxidoreductase N-terminal" evidence="4">
    <location>
        <begin position="36"/>
        <end position="303"/>
    </location>
</feature>
<dbReference type="InterPro" id="IPR007867">
    <property type="entry name" value="GMC_OxRtase_C"/>
</dbReference>
<feature type="binding site" evidence="2">
    <location>
        <begin position="125"/>
        <end position="128"/>
    </location>
    <ligand>
        <name>FAD</name>
        <dbReference type="ChEBI" id="CHEBI:57692"/>
    </ligand>
</feature>
<gene>
    <name evidence="6" type="ORF">HZH66_007599</name>
</gene>
<dbReference type="Proteomes" id="UP000614350">
    <property type="component" value="Unassembled WGS sequence"/>
</dbReference>
<dbReference type="GO" id="GO:0050660">
    <property type="term" value="F:flavin adenine dinucleotide binding"/>
    <property type="evidence" value="ECO:0007669"/>
    <property type="project" value="InterPro"/>
</dbReference>
<accession>A0A834N584</accession>
<dbReference type="PANTHER" id="PTHR11552">
    <property type="entry name" value="GLUCOSE-METHANOL-CHOLINE GMC OXIDOREDUCTASE"/>
    <property type="match status" value="1"/>
</dbReference>
<keyword evidence="2" id="KW-0274">FAD</keyword>
<dbReference type="PANTHER" id="PTHR11552:SF188">
    <property type="entry name" value="NEITHER INACTIVATION NOR AFTERPOTENTIAL PROTEIN G"/>
    <property type="match status" value="1"/>
</dbReference>
<dbReference type="Pfam" id="PF00732">
    <property type="entry name" value="GMC_oxred_N"/>
    <property type="match status" value="1"/>
</dbReference>
<reference evidence="6" key="1">
    <citation type="journal article" date="2020" name="G3 (Bethesda)">
        <title>High-Quality Assemblies for Three Invasive Social Wasps from the &lt;i&gt;Vespula&lt;/i&gt; Genus.</title>
        <authorList>
            <person name="Harrop T.W.R."/>
            <person name="Guhlin J."/>
            <person name="McLaughlin G.M."/>
            <person name="Permina E."/>
            <person name="Stockwell P."/>
            <person name="Gilligan J."/>
            <person name="Le Lec M.F."/>
            <person name="Gruber M.A.M."/>
            <person name="Quinn O."/>
            <person name="Lovegrove M."/>
            <person name="Duncan E.J."/>
            <person name="Remnant E.J."/>
            <person name="Van Eeckhoven J."/>
            <person name="Graham B."/>
            <person name="Knapp R.A."/>
            <person name="Langford K.W."/>
            <person name="Kronenberg Z."/>
            <person name="Press M.O."/>
            <person name="Eacker S.M."/>
            <person name="Wilson-Rankin E.E."/>
            <person name="Purcell J."/>
            <person name="Lester P.J."/>
            <person name="Dearden P.K."/>
        </authorList>
    </citation>
    <scope>NUCLEOTIDE SEQUENCE</scope>
    <source>
        <strain evidence="6">Marl-1</strain>
    </source>
</reference>
<dbReference type="Gene3D" id="3.30.560.10">
    <property type="entry name" value="Glucose Oxidase, domain 3"/>
    <property type="match status" value="1"/>
</dbReference>
<dbReference type="SUPFAM" id="SSF54373">
    <property type="entry name" value="FAD-linked reductases, C-terminal domain"/>
    <property type="match status" value="1"/>
</dbReference>
<proteinExistence type="inferred from homology"/>
<keyword evidence="2" id="KW-0285">Flavoprotein</keyword>
<dbReference type="Gene3D" id="3.50.50.60">
    <property type="entry name" value="FAD/NAD(P)-binding domain"/>
    <property type="match status" value="1"/>
</dbReference>
<dbReference type="PIRSF" id="PIRSF000137">
    <property type="entry name" value="Alcohol_oxidase"/>
    <property type="match status" value="1"/>
</dbReference>
<dbReference type="AlphaFoldDB" id="A0A834N584"/>
<sequence>MWTYILISFVVLMSSLFYHYQFGKPIGIIENPNSYYDYIVVGAGTTGCVIASRLSDLSNTTVLLVEAGGYFNWMSVMPLMAPLMQGSSLDWAYKTETQKFSSLGLWSHQQSWPRGKGLGGSGQMNYLVHSFGRSEDYETWPKGWSYGDLIPYFKKVTETMSVTTFSSDDPLVAAFMEAEISIGSNDAIFQKGSYTAKRGNRWSTYHAYLQNSFNRNNLHVLMNTLVTKISFNGTRAVGVTVLYNNASRGKINARKEIILCAGTVNTVQLLLLSGIGPRKDLNKYQIRTVSDLPEVGKNLFDHMNVPVYVNLKAPVSLTLKKMQSIQEVAKYLLFGTGSLSSNRVLATARVNNSGIILFGMASTDEKFLKDIANYQTETFRSLFPAYNDTAHEGFLYLATCLRPKSRGNVTLKSRSIFDQPKIDPAYLQNDYDVHCTHEAINLAVETLNSRKFREFGARVHFPDFEECRHFRQDYRDQDYSECVMRIGGVTSHHPCGTCRMGTDDNSVVDEKLRVRGVIGLRIMDASILPSPISGTPNSVLIAMAERAFDVITERTSN</sequence>
<feature type="domain" description="Glucose-methanol-choline oxidoreductase C-terminal" evidence="5">
    <location>
        <begin position="403"/>
        <end position="544"/>
    </location>
</feature>
<evidence type="ECO:0000313" key="7">
    <source>
        <dbReference type="Proteomes" id="UP000614350"/>
    </source>
</evidence>
<protein>
    <recommendedName>
        <fullName evidence="8">Neither inactivation nor afterpotential protein G</fullName>
    </recommendedName>
</protein>
<feature type="binding site" evidence="2">
    <location>
        <position position="226"/>
    </location>
    <ligand>
        <name>FAD</name>
        <dbReference type="ChEBI" id="CHEBI:57692"/>
    </ligand>
</feature>
<dbReference type="InterPro" id="IPR000172">
    <property type="entry name" value="GMC_OxRdtase_N"/>
</dbReference>
<evidence type="ECO:0000256" key="1">
    <source>
        <dbReference type="ARBA" id="ARBA00010790"/>
    </source>
</evidence>
<feature type="chain" id="PRO_5032835352" description="Neither inactivation nor afterpotential protein G" evidence="3">
    <location>
        <begin position="24"/>
        <end position="557"/>
    </location>
</feature>
<dbReference type="SUPFAM" id="SSF51905">
    <property type="entry name" value="FAD/NAD(P)-binding domain"/>
    <property type="match status" value="1"/>
</dbReference>
<evidence type="ECO:0000256" key="2">
    <source>
        <dbReference type="PIRSR" id="PIRSR000137-2"/>
    </source>
</evidence>
<dbReference type="GO" id="GO:0016614">
    <property type="term" value="F:oxidoreductase activity, acting on CH-OH group of donors"/>
    <property type="evidence" value="ECO:0007669"/>
    <property type="project" value="InterPro"/>
</dbReference>
<feature type="signal peptide" evidence="3">
    <location>
        <begin position="1"/>
        <end position="23"/>
    </location>
</feature>
<evidence type="ECO:0000313" key="6">
    <source>
        <dbReference type="EMBL" id="KAF7396737.1"/>
    </source>
</evidence>
<comment type="similarity">
    <text evidence="1">Belongs to the GMC oxidoreductase family.</text>
</comment>
<organism evidence="6 7">
    <name type="scientific">Vespula vulgaris</name>
    <name type="common">Yellow jacket</name>
    <name type="synonym">Wasp</name>
    <dbReference type="NCBI Taxonomy" id="7454"/>
    <lineage>
        <taxon>Eukaryota</taxon>
        <taxon>Metazoa</taxon>
        <taxon>Ecdysozoa</taxon>
        <taxon>Arthropoda</taxon>
        <taxon>Hexapoda</taxon>
        <taxon>Insecta</taxon>
        <taxon>Pterygota</taxon>
        <taxon>Neoptera</taxon>
        <taxon>Endopterygota</taxon>
        <taxon>Hymenoptera</taxon>
        <taxon>Apocrita</taxon>
        <taxon>Aculeata</taxon>
        <taxon>Vespoidea</taxon>
        <taxon>Vespidae</taxon>
        <taxon>Vespinae</taxon>
        <taxon>Vespula</taxon>
    </lineage>
</organism>
<evidence type="ECO:0008006" key="8">
    <source>
        <dbReference type="Google" id="ProtNLM"/>
    </source>
</evidence>
<name>A0A834N584_VESVU</name>
<dbReference type="InterPro" id="IPR036188">
    <property type="entry name" value="FAD/NAD-bd_sf"/>
</dbReference>
<dbReference type="EMBL" id="JACSEA010000007">
    <property type="protein sequence ID" value="KAF7396737.1"/>
    <property type="molecule type" value="Genomic_DNA"/>
</dbReference>
<evidence type="ECO:0000256" key="3">
    <source>
        <dbReference type="SAM" id="SignalP"/>
    </source>
</evidence>
<evidence type="ECO:0000259" key="5">
    <source>
        <dbReference type="Pfam" id="PF05199"/>
    </source>
</evidence>
<evidence type="ECO:0000259" key="4">
    <source>
        <dbReference type="Pfam" id="PF00732"/>
    </source>
</evidence>
<dbReference type="InterPro" id="IPR012132">
    <property type="entry name" value="GMC_OxRdtase"/>
</dbReference>
<keyword evidence="3" id="KW-0732">Signal</keyword>